<feature type="compositionally biased region" description="Gly residues" evidence="8">
    <location>
        <begin position="672"/>
        <end position="709"/>
    </location>
</feature>
<dbReference type="InterPro" id="IPR013738">
    <property type="entry name" value="Beta_galactosidase_Trimer"/>
</dbReference>
<evidence type="ECO:0000256" key="1">
    <source>
        <dbReference type="ARBA" id="ARBA00001412"/>
    </source>
</evidence>
<keyword evidence="7" id="KW-0326">Glycosidase</keyword>
<accession>A0ABV6P4Z1</accession>
<dbReference type="EC" id="3.2.1.23" evidence="3"/>
<reference evidence="11 12" key="1">
    <citation type="submission" date="2024-09" db="EMBL/GenBank/DDBJ databases">
        <authorList>
            <person name="Sun Q."/>
            <person name="Mori K."/>
        </authorList>
    </citation>
    <scope>NUCLEOTIDE SEQUENCE [LARGE SCALE GENOMIC DNA]</scope>
    <source>
        <strain evidence="11 12">TBRC 2205</strain>
    </source>
</reference>
<gene>
    <name evidence="11" type="ORF">ACFFHU_25845</name>
</gene>
<protein>
    <recommendedName>
        <fullName evidence="3">beta-galactosidase</fullName>
        <ecNumber evidence="3">3.2.1.23</ecNumber>
    </recommendedName>
</protein>
<evidence type="ECO:0000256" key="6">
    <source>
        <dbReference type="ARBA" id="ARBA00022833"/>
    </source>
</evidence>
<keyword evidence="6" id="KW-0862">Zinc</keyword>
<keyword evidence="5" id="KW-0378">Hydrolase</keyword>
<feature type="domain" description="Glycoside hydrolase family 42 N-terminal" evidence="9">
    <location>
        <begin position="11"/>
        <end position="388"/>
    </location>
</feature>
<dbReference type="Gene3D" id="3.40.50.880">
    <property type="match status" value="1"/>
</dbReference>
<evidence type="ECO:0000256" key="2">
    <source>
        <dbReference type="ARBA" id="ARBA00005940"/>
    </source>
</evidence>
<name>A0ABV6P4Z1_9ACTN</name>
<comment type="catalytic activity">
    <reaction evidence="1">
        <text>Hydrolysis of terminal non-reducing beta-D-galactose residues in beta-D-galactosides.</text>
        <dbReference type="EC" id="3.2.1.23"/>
    </reaction>
</comment>
<dbReference type="CDD" id="cd03143">
    <property type="entry name" value="A4_beta-galactosidase_middle_domain"/>
    <property type="match status" value="1"/>
</dbReference>
<dbReference type="InterPro" id="IPR003476">
    <property type="entry name" value="Glyco_hydro_42"/>
</dbReference>
<keyword evidence="4" id="KW-0479">Metal-binding</keyword>
<evidence type="ECO:0000259" key="10">
    <source>
        <dbReference type="Pfam" id="PF08532"/>
    </source>
</evidence>
<dbReference type="PANTHER" id="PTHR36447">
    <property type="entry name" value="BETA-GALACTOSIDASE GANA"/>
    <property type="match status" value="1"/>
</dbReference>
<comment type="caution">
    <text evidence="11">The sequence shown here is derived from an EMBL/GenBank/DDBJ whole genome shotgun (WGS) entry which is preliminary data.</text>
</comment>
<dbReference type="InterPro" id="IPR017853">
    <property type="entry name" value="GH"/>
</dbReference>
<dbReference type="SUPFAM" id="SSF52317">
    <property type="entry name" value="Class I glutamine amidotransferase-like"/>
    <property type="match status" value="1"/>
</dbReference>
<proteinExistence type="inferred from homology"/>
<evidence type="ECO:0000256" key="4">
    <source>
        <dbReference type="ARBA" id="ARBA00022723"/>
    </source>
</evidence>
<evidence type="ECO:0000259" key="9">
    <source>
        <dbReference type="Pfam" id="PF02449"/>
    </source>
</evidence>
<evidence type="ECO:0000313" key="12">
    <source>
        <dbReference type="Proteomes" id="UP001589894"/>
    </source>
</evidence>
<evidence type="ECO:0000256" key="3">
    <source>
        <dbReference type="ARBA" id="ARBA00012756"/>
    </source>
</evidence>
<evidence type="ECO:0000256" key="7">
    <source>
        <dbReference type="ARBA" id="ARBA00023295"/>
    </source>
</evidence>
<dbReference type="Pfam" id="PF08532">
    <property type="entry name" value="Glyco_hydro_42M"/>
    <property type="match status" value="1"/>
</dbReference>
<evidence type="ECO:0000256" key="8">
    <source>
        <dbReference type="SAM" id="MobiDB-lite"/>
    </source>
</evidence>
<dbReference type="PANTHER" id="PTHR36447:SF2">
    <property type="entry name" value="BETA-GALACTOSIDASE YESZ"/>
    <property type="match status" value="1"/>
</dbReference>
<dbReference type="RefSeq" id="WP_377342852.1">
    <property type="nucleotide sequence ID" value="NZ_JBHLUE010000026.1"/>
</dbReference>
<sequence length="748" mass="79845">MTDWPRVGTAFYPEYLPADRLDTDLDLIAAGGFRVIRVGESVWSTWEPRDGEFDVEWLRPVLDGAARRGIDVIVGTPTYAIPAWLATAHPQVLAHDRTGRPIGYGGRQNADLCDPVYRRYAERVIRAVADSCAGHPAVVGWQVDNEPGAHLLHNDSAFAGFVRYVERRFGTVAAFNEACGLTFWSHRLTGFDELWRPDFNTNPTYDLLWRTYQDSLVDEFIGWQVAIVRRYARPDQFITTCIAAHQPAADGLGIAARCDRTAANVYHATQDGLAADPPTAKPQGTPWWNRDSGAWHVYLQADTARGYRDERFLVTETNAGSIGASEVNNPPYPGQWLLTALAMVARGADLVSYWHWHTLHFGAETFTGGILNHRLETGRCYAELSELAGVLGEAGPALAGSTPDAEVLLVTSHRSRRALEYQPPLVTPDNTAPDPQSYGRLVDSFYRAYHDVGAQLAVRDARTLPAEDPAALARRFPVAVVPTLYAGRNDEHAALLAYARAGGHLVLGPRTGYADELARARTTFPELIRAAGIDYDESSNLIEPLPVGPGAGGDLAGEPPPGLATGWADGLLPTGENVAVLARYAHPYFGRFAAATRVAVGAGWITVVGTVPDPELGRWLAARVLADAGVERPDLPDAVRRSTGRTPDGRRVHLYANWSWQPTRLRPADSGPPGGADGPPGGAGGPPGGAGGPPGGAGGPAGGPVGGGWSDLVTGEPVPAGEAVALGPWGYRLLIAGSSPAMTGGGPS</sequence>
<evidence type="ECO:0000313" key="11">
    <source>
        <dbReference type="EMBL" id="MFC0567547.1"/>
    </source>
</evidence>
<organism evidence="11 12">
    <name type="scientific">Plantactinospora siamensis</name>
    <dbReference type="NCBI Taxonomy" id="555372"/>
    <lineage>
        <taxon>Bacteria</taxon>
        <taxon>Bacillati</taxon>
        <taxon>Actinomycetota</taxon>
        <taxon>Actinomycetes</taxon>
        <taxon>Micromonosporales</taxon>
        <taxon>Micromonosporaceae</taxon>
        <taxon>Plantactinospora</taxon>
    </lineage>
</organism>
<dbReference type="Proteomes" id="UP001589894">
    <property type="component" value="Unassembled WGS sequence"/>
</dbReference>
<dbReference type="Gene3D" id="3.20.20.80">
    <property type="entry name" value="Glycosidases"/>
    <property type="match status" value="1"/>
</dbReference>
<dbReference type="Pfam" id="PF02449">
    <property type="entry name" value="Glyco_hydro_42"/>
    <property type="match status" value="1"/>
</dbReference>
<comment type="similarity">
    <text evidence="2">Belongs to the glycosyl hydrolase 42 family.</text>
</comment>
<dbReference type="EMBL" id="JBHLUE010000026">
    <property type="protein sequence ID" value="MFC0567547.1"/>
    <property type="molecule type" value="Genomic_DNA"/>
</dbReference>
<feature type="domain" description="Beta-galactosidase trimerisation" evidence="10">
    <location>
        <begin position="406"/>
        <end position="630"/>
    </location>
</feature>
<dbReference type="InterPro" id="IPR013529">
    <property type="entry name" value="Glyco_hydro_42_N"/>
</dbReference>
<dbReference type="SUPFAM" id="SSF51445">
    <property type="entry name" value="(Trans)glycosidases"/>
    <property type="match status" value="1"/>
</dbReference>
<evidence type="ECO:0000256" key="5">
    <source>
        <dbReference type="ARBA" id="ARBA00022801"/>
    </source>
</evidence>
<keyword evidence="12" id="KW-1185">Reference proteome</keyword>
<dbReference type="InterPro" id="IPR029062">
    <property type="entry name" value="Class_I_gatase-like"/>
</dbReference>
<feature type="region of interest" description="Disordered" evidence="8">
    <location>
        <begin position="661"/>
        <end position="723"/>
    </location>
</feature>